<dbReference type="PROSITE" id="PS51900">
    <property type="entry name" value="CB"/>
    <property type="match status" value="1"/>
</dbReference>
<dbReference type="Proteomes" id="UP000514752">
    <property type="component" value="Chromosome"/>
</dbReference>
<dbReference type="RefSeq" id="WP_182122771.1">
    <property type="nucleotide sequence ID" value="NZ_CP059567.1"/>
</dbReference>
<evidence type="ECO:0000259" key="5">
    <source>
        <dbReference type="PROSITE" id="PS51898"/>
    </source>
</evidence>
<evidence type="ECO:0000313" key="8">
    <source>
        <dbReference type="Proteomes" id="UP000514752"/>
    </source>
</evidence>
<dbReference type="InterPro" id="IPR013762">
    <property type="entry name" value="Integrase-like_cat_sf"/>
</dbReference>
<dbReference type="GO" id="GO:0015074">
    <property type="term" value="P:DNA integration"/>
    <property type="evidence" value="ECO:0007669"/>
    <property type="project" value="UniProtKB-KW"/>
</dbReference>
<dbReference type="InterPro" id="IPR010998">
    <property type="entry name" value="Integrase_recombinase_N"/>
</dbReference>
<evidence type="ECO:0000256" key="2">
    <source>
        <dbReference type="ARBA" id="ARBA00023125"/>
    </source>
</evidence>
<dbReference type="CDD" id="cd00796">
    <property type="entry name" value="INT_Rci_Hp1_C"/>
    <property type="match status" value="1"/>
</dbReference>
<evidence type="ECO:0000259" key="6">
    <source>
        <dbReference type="PROSITE" id="PS51900"/>
    </source>
</evidence>
<organism evidence="7 8">
    <name type="scientific">Neisseria shayeganii</name>
    <dbReference type="NCBI Taxonomy" id="607712"/>
    <lineage>
        <taxon>Bacteria</taxon>
        <taxon>Pseudomonadati</taxon>
        <taxon>Pseudomonadota</taxon>
        <taxon>Betaproteobacteria</taxon>
        <taxon>Neisseriales</taxon>
        <taxon>Neisseriaceae</taxon>
        <taxon>Neisseria</taxon>
    </lineage>
</organism>
<dbReference type="Gene3D" id="1.10.443.10">
    <property type="entry name" value="Intergrase catalytic core"/>
    <property type="match status" value="1"/>
</dbReference>
<evidence type="ECO:0000313" key="7">
    <source>
        <dbReference type="EMBL" id="QMT41225.1"/>
    </source>
</evidence>
<feature type="domain" description="Tyr recombinase" evidence="5">
    <location>
        <begin position="156"/>
        <end position="329"/>
    </location>
</feature>
<dbReference type="EMBL" id="CP059567">
    <property type="protein sequence ID" value="QMT41225.1"/>
    <property type="molecule type" value="Genomic_DNA"/>
</dbReference>
<keyword evidence="2 4" id="KW-0238">DNA-binding</keyword>
<dbReference type="PANTHER" id="PTHR30349:SF94">
    <property type="entry name" value="INTEGRASE_RECOMBINASE HI_1414-RELATED"/>
    <property type="match status" value="1"/>
</dbReference>
<gene>
    <name evidence="7" type="ORF">H3L94_04145</name>
</gene>
<dbReference type="AlphaFoldDB" id="A0A7D7N4D5"/>
<dbReference type="Pfam" id="PF00589">
    <property type="entry name" value="Phage_integrase"/>
    <property type="match status" value="1"/>
</dbReference>
<keyword evidence="3" id="KW-0233">DNA recombination</keyword>
<evidence type="ECO:0000256" key="1">
    <source>
        <dbReference type="ARBA" id="ARBA00022908"/>
    </source>
</evidence>
<dbReference type="SUPFAM" id="SSF56349">
    <property type="entry name" value="DNA breaking-rejoining enzymes"/>
    <property type="match status" value="1"/>
</dbReference>
<dbReference type="PANTHER" id="PTHR30349">
    <property type="entry name" value="PHAGE INTEGRASE-RELATED"/>
    <property type="match status" value="1"/>
</dbReference>
<dbReference type="InterPro" id="IPR002104">
    <property type="entry name" value="Integrase_catalytic"/>
</dbReference>
<dbReference type="PROSITE" id="PS51898">
    <property type="entry name" value="TYR_RECOMBINASE"/>
    <property type="match status" value="1"/>
</dbReference>
<feature type="domain" description="Core-binding (CB)" evidence="6">
    <location>
        <begin position="55"/>
        <end position="134"/>
    </location>
</feature>
<name>A0A7D7N4D5_9NEIS</name>
<dbReference type="Gene3D" id="1.10.150.130">
    <property type="match status" value="1"/>
</dbReference>
<dbReference type="KEGG" id="nsg:H3L94_04145"/>
<reference evidence="7 8" key="1">
    <citation type="submission" date="2020-07" db="EMBL/GenBank/DDBJ databases">
        <title>Genomic diversity of species in the Neisseriaceae family.</title>
        <authorList>
            <person name="Vincent A.T."/>
            <person name="Bernet E."/>
            <person name="Veyrier F.J."/>
        </authorList>
    </citation>
    <scope>NUCLEOTIDE SEQUENCE [LARGE SCALE GENOMIC DNA]</scope>
    <source>
        <strain evidence="7 8">DSM 22244</strain>
    </source>
</reference>
<dbReference type="GO" id="GO:0003677">
    <property type="term" value="F:DNA binding"/>
    <property type="evidence" value="ECO:0007669"/>
    <property type="project" value="UniProtKB-UniRule"/>
</dbReference>
<sequence>MATIIQRGGKWRVQIRMKGVSRSATFERASDAKAWAARVESQIMDGIHGNVPRNTVFADIAQRYLKEVTPSKRGAREESYRIGRILHTPLANVQLADLRAQDFADWRDQRLQEVSPTSVGRELSTLSAICEHALKEWGLLRENPVRKISKPKKGKARTRRPTEQEIADICAALLYQADTKPTLAVQRVAVAMLFAIETAMRAGEICGLKWADIDLSRRLAHLPITKNGDSRDVPLSKRAVELIEKLRGIDPVRVFNLDAKSLDVLFRRARDGCGIQDLHFHDTRREALTRLSKKVPVEVLAKISGHRDLRILLNVYYRPDMADIAQMLD</sequence>
<dbReference type="GO" id="GO:0006310">
    <property type="term" value="P:DNA recombination"/>
    <property type="evidence" value="ECO:0007669"/>
    <property type="project" value="UniProtKB-KW"/>
</dbReference>
<proteinExistence type="predicted"/>
<dbReference type="InterPro" id="IPR011010">
    <property type="entry name" value="DNA_brk_join_enz"/>
</dbReference>
<evidence type="ECO:0000256" key="4">
    <source>
        <dbReference type="PROSITE-ProRule" id="PRU01248"/>
    </source>
</evidence>
<keyword evidence="1" id="KW-0229">DNA integration</keyword>
<dbReference type="InterPro" id="IPR044068">
    <property type="entry name" value="CB"/>
</dbReference>
<evidence type="ECO:0000256" key="3">
    <source>
        <dbReference type="ARBA" id="ARBA00023172"/>
    </source>
</evidence>
<dbReference type="InterPro" id="IPR050090">
    <property type="entry name" value="Tyrosine_recombinase_XerCD"/>
</dbReference>
<accession>A0A7D7N4D5</accession>
<protein>
    <submittedName>
        <fullName evidence="7">Site-specific integrase</fullName>
    </submittedName>
</protein>